<protein>
    <submittedName>
        <fullName evidence="1">Uncharacterized protein</fullName>
    </submittedName>
</protein>
<reference evidence="1" key="1">
    <citation type="submission" date="2023-06" db="EMBL/GenBank/DDBJ databases">
        <title>Conoideocrella luteorostrata (Hypocreales: Clavicipitaceae), a potential biocontrol fungus for elongate hemlock scale in United States Christmas tree production areas.</title>
        <authorList>
            <person name="Barrett H."/>
            <person name="Lovett B."/>
            <person name="Macias A.M."/>
            <person name="Stajich J.E."/>
            <person name="Kasson M.T."/>
        </authorList>
    </citation>
    <scope>NUCLEOTIDE SEQUENCE</scope>
    <source>
        <strain evidence="1">ARSEF 14590</strain>
    </source>
</reference>
<dbReference type="Proteomes" id="UP001251528">
    <property type="component" value="Unassembled WGS sequence"/>
</dbReference>
<name>A0AAJ0FQM9_9HYPO</name>
<evidence type="ECO:0000313" key="1">
    <source>
        <dbReference type="EMBL" id="KAK2593261.1"/>
    </source>
</evidence>
<sequence length="154" mass="17715">MTSPAAPKKDIPVVVIGLRRGKGISDIPPLFENTPYYVAACMDLTEVEEEFRYSAHNLAVILYNNHPRPRALLIGIAVDPSYIESAELVWKEYVNKALRSEVGDPRDWQKNICVSLPRTHFIDPKKPDTWPVVRRDWQGEMFRQLDGIFRPELL</sequence>
<dbReference type="AlphaFoldDB" id="A0AAJ0FQM9"/>
<proteinExistence type="predicted"/>
<organism evidence="1 2">
    <name type="scientific">Conoideocrella luteorostrata</name>
    <dbReference type="NCBI Taxonomy" id="1105319"/>
    <lineage>
        <taxon>Eukaryota</taxon>
        <taxon>Fungi</taxon>
        <taxon>Dikarya</taxon>
        <taxon>Ascomycota</taxon>
        <taxon>Pezizomycotina</taxon>
        <taxon>Sordariomycetes</taxon>
        <taxon>Hypocreomycetidae</taxon>
        <taxon>Hypocreales</taxon>
        <taxon>Clavicipitaceae</taxon>
        <taxon>Conoideocrella</taxon>
    </lineage>
</organism>
<accession>A0AAJ0FQM9</accession>
<gene>
    <name evidence="1" type="ORF">QQS21_009026</name>
</gene>
<keyword evidence="2" id="KW-1185">Reference proteome</keyword>
<evidence type="ECO:0000313" key="2">
    <source>
        <dbReference type="Proteomes" id="UP001251528"/>
    </source>
</evidence>
<comment type="caution">
    <text evidence="1">The sequence shown here is derived from an EMBL/GenBank/DDBJ whole genome shotgun (WGS) entry which is preliminary data.</text>
</comment>
<dbReference type="EMBL" id="JASWJB010000220">
    <property type="protein sequence ID" value="KAK2593261.1"/>
    <property type="molecule type" value="Genomic_DNA"/>
</dbReference>